<proteinExistence type="predicted"/>
<gene>
    <name evidence="2" type="ORF">J2853_000754</name>
</gene>
<dbReference type="RefSeq" id="WP_307554957.1">
    <property type="nucleotide sequence ID" value="NZ_JAUSQU010000001.1"/>
</dbReference>
<organism evidence="2 3">
    <name type="scientific">Streptosporangium lutulentum</name>
    <dbReference type="NCBI Taxonomy" id="1461250"/>
    <lineage>
        <taxon>Bacteria</taxon>
        <taxon>Bacillati</taxon>
        <taxon>Actinomycetota</taxon>
        <taxon>Actinomycetes</taxon>
        <taxon>Streptosporangiales</taxon>
        <taxon>Streptosporangiaceae</taxon>
        <taxon>Streptosporangium</taxon>
    </lineage>
</organism>
<reference evidence="2 3" key="1">
    <citation type="submission" date="2023-07" db="EMBL/GenBank/DDBJ databases">
        <title>Sequencing the genomes of 1000 actinobacteria strains.</title>
        <authorList>
            <person name="Klenk H.-P."/>
        </authorList>
    </citation>
    <scope>NUCLEOTIDE SEQUENCE [LARGE SCALE GENOMIC DNA]</scope>
    <source>
        <strain evidence="2 3">DSM 46740</strain>
    </source>
</reference>
<evidence type="ECO:0000256" key="1">
    <source>
        <dbReference type="SAM" id="MobiDB-lite"/>
    </source>
</evidence>
<comment type="caution">
    <text evidence="2">The sequence shown here is derived from an EMBL/GenBank/DDBJ whole genome shotgun (WGS) entry which is preliminary data.</text>
</comment>
<feature type="region of interest" description="Disordered" evidence="1">
    <location>
        <begin position="28"/>
        <end position="49"/>
    </location>
</feature>
<keyword evidence="3" id="KW-1185">Reference proteome</keyword>
<name>A0ABT9Q4C1_9ACTN</name>
<dbReference type="EMBL" id="JAUSQU010000001">
    <property type="protein sequence ID" value="MDP9841543.1"/>
    <property type="molecule type" value="Genomic_DNA"/>
</dbReference>
<accession>A0ABT9Q4C1</accession>
<protein>
    <submittedName>
        <fullName evidence="2">Uncharacterized protein</fullName>
    </submittedName>
</protein>
<sequence>MTDIEVAVKAAPCRDGVQIRLHAPAEGLHAAQAGSGGVHRPAPPVAQRA</sequence>
<evidence type="ECO:0000313" key="2">
    <source>
        <dbReference type="EMBL" id="MDP9841543.1"/>
    </source>
</evidence>
<evidence type="ECO:0000313" key="3">
    <source>
        <dbReference type="Proteomes" id="UP001225356"/>
    </source>
</evidence>
<dbReference type="Proteomes" id="UP001225356">
    <property type="component" value="Unassembled WGS sequence"/>
</dbReference>